<dbReference type="OrthoDB" id="9778153at2"/>
<accession>A0A238W782</accession>
<evidence type="ECO:0000313" key="2">
    <source>
        <dbReference type="Proteomes" id="UP000198415"/>
    </source>
</evidence>
<keyword evidence="2" id="KW-1185">Reference proteome</keyword>
<gene>
    <name evidence="1" type="ORF">SAMN06264365_102208</name>
</gene>
<protein>
    <submittedName>
        <fullName evidence="1">Uncharacterized protein</fullName>
    </submittedName>
</protein>
<dbReference type="Proteomes" id="UP000198415">
    <property type="component" value="Unassembled WGS sequence"/>
</dbReference>
<name>A0A238W782_9ACTN</name>
<reference evidence="1 2" key="1">
    <citation type="submission" date="2017-06" db="EMBL/GenBank/DDBJ databases">
        <authorList>
            <person name="Kim H.J."/>
            <person name="Triplett B.A."/>
        </authorList>
    </citation>
    <scope>NUCLEOTIDE SEQUENCE [LARGE SCALE GENOMIC DNA]</scope>
    <source>
        <strain evidence="1 2">DSM 43151</strain>
    </source>
</reference>
<dbReference type="EMBL" id="FZNR01000002">
    <property type="protein sequence ID" value="SNR42144.1"/>
    <property type="molecule type" value="Genomic_DNA"/>
</dbReference>
<proteinExistence type="predicted"/>
<sequence>MTGTGFGDLFTRLFDDAALFPPGNAPMAVAVPAWLRRQGDLVGPFVLPAARLAEVGAHLGTDGPPLEIALTTAPADLPAAVDAIRRNPALRLVAVETTVAVDAAQARSAVRTMADSLPPELPTAIEVPRTDSRDEVLDVLAGTGCRAKLRTGGLRVDLFPSPAELAGTIRACAERGVAFKCTAGLHHAIRHTDPATGFDHHGFLNVLLAADDPDSAEVQLRRTDAVAVSAELRDWSPSRAARARSVFTSFGTCDVADPVHDLVQLGLLPERITV</sequence>
<dbReference type="AlphaFoldDB" id="A0A238W782"/>
<organism evidence="1 2">
    <name type="scientific">Actinoplanes regularis</name>
    <dbReference type="NCBI Taxonomy" id="52697"/>
    <lineage>
        <taxon>Bacteria</taxon>
        <taxon>Bacillati</taxon>
        <taxon>Actinomycetota</taxon>
        <taxon>Actinomycetes</taxon>
        <taxon>Micromonosporales</taxon>
        <taxon>Micromonosporaceae</taxon>
        <taxon>Actinoplanes</taxon>
    </lineage>
</organism>
<evidence type="ECO:0000313" key="1">
    <source>
        <dbReference type="EMBL" id="SNR42144.1"/>
    </source>
</evidence>